<accession>A0A498LGW4</accession>
<dbReference type="Proteomes" id="UP000290572">
    <property type="component" value="Unassembled WGS sequence"/>
</dbReference>
<name>A0A498LGW4_LABRO</name>
<protein>
    <submittedName>
        <fullName evidence="2">Sterile alpha motif domain-containing 9-like protein</fullName>
    </submittedName>
</protein>
<comment type="caution">
    <text evidence="2">The sequence shown here is derived from an EMBL/GenBank/DDBJ whole genome shotgun (WGS) entry which is preliminary data.</text>
</comment>
<gene>
    <name evidence="2" type="ORF">ROHU_033670</name>
</gene>
<dbReference type="PANTHER" id="PTHR16155">
    <property type="entry name" value="DED DOMAIN-CONTAINING PROTEIN"/>
    <property type="match status" value="1"/>
</dbReference>
<dbReference type="GO" id="GO:0005737">
    <property type="term" value="C:cytoplasm"/>
    <property type="evidence" value="ECO:0007669"/>
    <property type="project" value="TreeGrafter"/>
</dbReference>
<dbReference type="AlphaFoldDB" id="A0A498LGW4"/>
<evidence type="ECO:0000256" key="1">
    <source>
        <dbReference type="SAM" id="SignalP"/>
    </source>
</evidence>
<feature type="signal peptide" evidence="1">
    <location>
        <begin position="1"/>
        <end position="23"/>
    </location>
</feature>
<dbReference type="STRING" id="84645.A0A498LGW4"/>
<keyword evidence="3" id="KW-1185">Reference proteome</keyword>
<organism evidence="2 3">
    <name type="scientific">Labeo rohita</name>
    <name type="common">Indian major carp</name>
    <name type="synonym">Cyprinus rohita</name>
    <dbReference type="NCBI Taxonomy" id="84645"/>
    <lineage>
        <taxon>Eukaryota</taxon>
        <taxon>Metazoa</taxon>
        <taxon>Chordata</taxon>
        <taxon>Craniata</taxon>
        <taxon>Vertebrata</taxon>
        <taxon>Euteleostomi</taxon>
        <taxon>Actinopterygii</taxon>
        <taxon>Neopterygii</taxon>
        <taxon>Teleostei</taxon>
        <taxon>Ostariophysi</taxon>
        <taxon>Cypriniformes</taxon>
        <taxon>Cyprinidae</taxon>
        <taxon>Labeoninae</taxon>
        <taxon>Labeonini</taxon>
        <taxon>Labeo</taxon>
    </lineage>
</organism>
<keyword evidence="1" id="KW-0732">Signal</keyword>
<reference evidence="2 3" key="1">
    <citation type="submission" date="2018-03" db="EMBL/GenBank/DDBJ databases">
        <title>Draft genome sequence of Rohu Carp (Labeo rohita).</title>
        <authorList>
            <person name="Das P."/>
            <person name="Kushwaha B."/>
            <person name="Joshi C.G."/>
            <person name="Kumar D."/>
            <person name="Nagpure N.S."/>
            <person name="Sahoo L."/>
            <person name="Das S.P."/>
            <person name="Bit A."/>
            <person name="Patnaik S."/>
            <person name="Meher P.K."/>
            <person name="Jayasankar P."/>
            <person name="Koringa P.G."/>
            <person name="Patel N.V."/>
            <person name="Hinsu A.T."/>
            <person name="Kumar R."/>
            <person name="Pandey M."/>
            <person name="Agarwal S."/>
            <person name="Srivastava S."/>
            <person name="Singh M."/>
            <person name="Iquebal M.A."/>
            <person name="Jaiswal S."/>
            <person name="Angadi U.B."/>
            <person name="Kumar N."/>
            <person name="Raza M."/>
            <person name="Shah T.M."/>
            <person name="Rai A."/>
            <person name="Jena J.K."/>
        </authorList>
    </citation>
    <scope>NUCLEOTIDE SEQUENCE [LARGE SCALE GENOMIC DNA]</scope>
    <source>
        <strain evidence="2">DASCIFA01</strain>
        <tissue evidence="2">Testis</tissue>
    </source>
</reference>
<dbReference type="EMBL" id="QBIY01013427">
    <property type="protein sequence ID" value="RXN04927.1"/>
    <property type="molecule type" value="Genomic_DNA"/>
</dbReference>
<evidence type="ECO:0000313" key="2">
    <source>
        <dbReference type="EMBL" id="RXN04927.1"/>
    </source>
</evidence>
<dbReference type="PANTHER" id="PTHR16155:SF18">
    <property type="entry name" value="STERILE ALPHA MOTIF DOMAIN-CONTAINING PROTEIN 9-LIKE"/>
    <property type="match status" value="1"/>
</dbReference>
<evidence type="ECO:0000313" key="3">
    <source>
        <dbReference type="Proteomes" id="UP000290572"/>
    </source>
</evidence>
<sequence length="1086" mass="127673">MQDRRPEFYLLILLLFWPDDVQPAITNPPNLEQCLRKMRHSYKSKYQKYLRGRYLLPLFFLAKRKGLQRLIYTSKLSQTDLERLTEGDGSEEIKDLQRINGQVRDHKVFAITGQKQIQVTPHDPASVCKQGRVSFYLGFNIRGPVAYNIRYKDKRYFLSITMRSRRESWFYQGKCQKSELLCSAEVEVAFNRETLKEIFSFNHNVEQMGKENAKRDPEEAKKHEADFLKGAPLKWINLAEDENSPMVKRDGFNDLIELIKRKTNKPCLITDVSLRYQSGSGGSTLAMQVLWHFRKDLRCARVIDSDLDTKELSKQVVDLFLLSNEKHTKPNRKTVLLLLDTRKKINDLPIKNIIWEDLIDEIQKRRINTETPAVIILNCIPTDFTLTDTMILPPKLSEEEIKKFKEKLLQQIRLQKKGHWKVTTINLFHHKDSGGSALAREVLSELREEFTCETLTEPFKTDIAENKDEFARETLKDELFRVYETHQNTVLLLLDHKDDKPLHYLIKSLQSKLQRADQTDHPAFIIINAVSKSVVRAKDNVKLKMELLPEEKDRFAQKKEEIKQKNMEMSQTFHAFNIMQGGFQKKDAEDLITKAMVKYVKNHEEFSSTRLLSFLALINSYVPGSHLSKLFCEEFMDQTEQPTDEGNPTLETIMKPFMDLIVIFSEGDQKVKYIRLAHPMIAHACLKMLIEHKVTRFDIAQDFLNSLVKEDNKYEEARKWAEEAINRDPENSHIRDTLGQVHKNHLLHETGKPSSDINVCKIIHPKTSLNRTPLEHIEQEHREFISSLKGDVETKYDFFEWYLAFSRQSFEKEDPNYIQKEVEECYMYYFKMDKQADKITLDKNKNNYSGELLYILKSDISVFDQYKSKIEKPQPDSESQTVLYILANIICSDSGEQFEKIKEFQARLQKLWLREMQDRRPEFYLLILLLFWPDDVQPAITNPPNLEKCVRKMRHSYKSKYQKYLRGRYLLPLFFLAKQKGLQRLIYTLKLSQTDLERLTEGDGSEEIKDLQRINGQVRDHKVFAITGEKQIQVTPHDRASVCKQGQVSFYLGFNIRGPVAYNIRYKYSFEDYYVKKANERIKQKN</sequence>
<feature type="chain" id="PRO_5019857982" evidence="1">
    <location>
        <begin position="24"/>
        <end position="1086"/>
    </location>
</feature>
<proteinExistence type="predicted"/>